<feature type="transmembrane region" description="Helical" evidence="10">
    <location>
        <begin position="187"/>
        <end position="210"/>
    </location>
</feature>
<reference evidence="14" key="1">
    <citation type="journal article" date="2014" name="Int. J. Syst. Evol. Microbiol.">
        <title>Complete genome sequence of Corynebacterium casei LMG S-19264T (=DSM 44701T), isolated from a smear-ripened cheese.</title>
        <authorList>
            <consortium name="US DOE Joint Genome Institute (JGI-PGF)"/>
            <person name="Walter F."/>
            <person name="Albersmeier A."/>
            <person name="Kalinowski J."/>
            <person name="Ruckert C."/>
        </authorList>
    </citation>
    <scope>NUCLEOTIDE SEQUENCE</scope>
    <source>
        <strain evidence="14">KCTC 22164</strain>
    </source>
</reference>
<dbReference type="PROSITE" id="PS50109">
    <property type="entry name" value="HIS_KIN"/>
    <property type="match status" value="1"/>
</dbReference>
<dbReference type="PRINTS" id="PR00344">
    <property type="entry name" value="BCTRLSENSOR"/>
</dbReference>
<comment type="caution">
    <text evidence="14">The sequence shown here is derived from an EMBL/GenBank/DDBJ whole genome shotgun (WGS) entry which is preliminary data.</text>
</comment>
<evidence type="ECO:0000256" key="5">
    <source>
        <dbReference type="ARBA" id="ARBA00022679"/>
    </source>
</evidence>
<feature type="domain" description="HAMP" evidence="13">
    <location>
        <begin position="211"/>
        <end position="263"/>
    </location>
</feature>
<gene>
    <name evidence="14" type="ORF">GCM10007391_14950</name>
</gene>
<dbReference type="InterPro" id="IPR036890">
    <property type="entry name" value="HATPase_C_sf"/>
</dbReference>
<keyword evidence="10" id="KW-1133">Transmembrane helix</keyword>
<evidence type="ECO:0000256" key="1">
    <source>
        <dbReference type="ARBA" id="ARBA00000085"/>
    </source>
</evidence>
<evidence type="ECO:0000256" key="2">
    <source>
        <dbReference type="ARBA" id="ARBA00004370"/>
    </source>
</evidence>
<comment type="subcellular location">
    <subcellularLocation>
        <location evidence="2">Membrane</location>
    </subcellularLocation>
</comment>
<evidence type="ECO:0000313" key="14">
    <source>
        <dbReference type="EMBL" id="GGW82816.1"/>
    </source>
</evidence>
<keyword evidence="5" id="KW-0808">Transferase</keyword>
<evidence type="ECO:0000256" key="6">
    <source>
        <dbReference type="ARBA" id="ARBA00022777"/>
    </source>
</evidence>
<dbReference type="SUPFAM" id="SSF158472">
    <property type="entry name" value="HAMP domain-like"/>
    <property type="match status" value="1"/>
</dbReference>
<feature type="chain" id="PRO_5037851773" description="histidine kinase" evidence="11">
    <location>
        <begin position="25"/>
        <end position="524"/>
    </location>
</feature>
<evidence type="ECO:0000256" key="11">
    <source>
        <dbReference type="SAM" id="SignalP"/>
    </source>
</evidence>
<feature type="coiled-coil region" evidence="9">
    <location>
        <begin position="244"/>
        <end position="289"/>
    </location>
</feature>
<dbReference type="InterPro" id="IPR003660">
    <property type="entry name" value="HAMP_dom"/>
</dbReference>
<dbReference type="Pfam" id="PF00512">
    <property type="entry name" value="HisKA"/>
    <property type="match status" value="1"/>
</dbReference>
<keyword evidence="9" id="KW-0175">Coiled coil</keyword>
<organism evidence="14 15">
    <name type="scientific">Alteromonas halophila</name>
    <dbReference type="NCBI Taxonomy" id="516698"/>
    <lineage>
        <taxon>Bacteria</taxon>
        <taxon>Pseudomonadati</taxon>
        <taxon>Pseudomonadota</taxon>
        <taxon>Gammaproteobacteria</taxon>
        <taxon>Alteromonadales</taxon>
        <taxon>Alteromonadaceae</taxon>
        <taxon>Alteromonas/Salinimonas group</taxon>
        <taxon>Alteromonas</taxon>
    </lineage>
</organism>
<dbReference type="Proteomes" id="UP000631300">
    <property type="component" value="Unassembled WGS sequence"/>
</dbReference>
<dbReference type="CDD" id="cd00075">
    <property type="entry name" value="HATPase"/>
    <property type="match status" value="1"/>
</dbReference>
<dbReference type="PANTHER" id="PTHR43547">
    <property type="entry name" value="TWO-COMPONENT HISTIDINE KINASE"/>
    <property type="match status" value="1"/>
</dbReference>
<keyword evidence="15" id="KW-1185">Reference proteome</keyword>
<dbReference type="RefSeq" id="WP_189404966.1">
    <property type="nucleotide sequence ID" value="NZ_BMXP01000003.1"/>
</dbReference>
<keyword evidence="8 10" id="KW-0472">Membrane</keyword>
<dbReference type="AlphaFoldDB" id="A0A918MXV6"/>
<feature type="signal peptide" evidence="11">
    <location>
        <begin position="1"/>
        <end position="24"/>
    </location>
</feature>
<evidence type="ECO:0000256" key="9">
    <source>
        <dbReference type="SAM" id="Coils"/>
    </source>
</evidence>
<dbReference type="SUPFAM" id="SSF47384">
    <property type="entry name" value="Homodimeric domain of signal transducing histidine kinase"/>
    <property type="match status" value="1"/>
</dbReference>
<dbReference type="FunFam" id="1.10.287.130:FF:000001">
    <property type="entry name" value="Two-component sensor histidine kinase"/>
    <property type="match status" value="1"/>
</dbReference>
<dbReference type="SMART" id="SM00387">
    <property type="entry name" value="HATPase_c"/>
    <property type="match status" value="1"/>
</dbReference>
<dbReference type="PANTHER" id="PTHR43547:SF2">
    <property type="entry name" value="HYBRID SIGNAL TRANSDUCTION HISTIDINE KINASE C"/>
    <property type="match status" value="1"/>
</dbReference>
<dbReference type="InterPro" id="IPR005467">
    <property type="entry name" value="His_kinase_dom"/>
</dbReference>
<dbReference type="GO" id="GO:0000155">
    <property type="term" value="F:phosphorelay sensor kinase activity"/>
    <property type="evidence" value="ECO:0007669"/>
    <property type="project" value="InterPro"/>
</dbReference>
<evidence type="ECO:0000256" key="4">
    <source>
        <dbReference type="ARBA" id="ARBA00022553"/>
    </source>
</evidence>
<keyword evidence="10" id="KW-0812">Transmembrane</keyword>
<evidence type="ECO:0000256" key="7">
    <source>
        <dbReference type="ARBA" id="ARBA00023012"/>
    </source>
</evidence>
<dbReference type="EC" id="2.7.13.3" evidence="3"/>
<dbReference type="PROSITE" id="PS50885">
    <property type="entry name" value="HAMP"/>
    <property type="match status" value="1"/>
</dbReference>
<evidence type="ECO:0000256" key="10">
    <source>
        <dbReference type="SAM" id="Phobius"/>
    </source>
</evidence>
<keyword evidence="4" id="KW-0597">Phosphoprotein</keyword>
<evidence type="ECO:0000313" key="15">
    <source>
        <dbReference type="Proteomes" id="UP000631300"/>
    </source>
</evidence>
<evidence type="ECO:0000259" key="13">
    <source>
        <dbReference type="PROSITE" id="PS50885"/>
    </source>
</evidence>
<dbReference type="Gene3D" id="1.10.287.130">
    <property type="match status" value="1"/>
</dbReference>
<dbReference type="CDD" id="cd00082">
    <property type="entry name" value="HisKA"/>
    <property type="match status" value="1"/>
</dbReference>
<proteinExistence type="predicted"/>
<dbReference type="PROSITE" id="PS51257">
    <property type="entry name" value="PROKAR_LIPOPROTEIN"/>
    <property type="match status" value="1"/>
</dbReference>
<dbReference type="Gene3D" id="3.30.565.10">
    <property type="entry name" value="Histidine kinase-like ATPase, C-terminal domain"/>
    <property type="match status" value="1"/>
</dbReference>
<dbReference type="FunFam" id="3.30.565.10:FF:000006">
    <property type="entry name" value="Sensor histidine kinase WalK"/>
    <property type="match status" value="1"/>
</dbReference>
<protein>
    <recommendedName>
        <fullName evidence="3">histidine kinase</fullName>
        <ecNumber evidence="3">2.7.13.3</ecNumber>
    </recommendedName>
</protein>
<feature type="domain" description="Histidine kinase" evidence="12">
    <location>
        <begin position="303"/>
        <end position="517"/>
    </location>
</feature>
<evidence type="ECO:0000256" key="8">
    <source>
        <dbReference type="ARBA" id="ARBA00023136"/>
    </source>
</evidence>
<evidence type="ECO:0000259" key="12">
    <source>
        <dbReference type="PROSITE" id="PS50109"/>
    </source>
</evidence>
<dbReference type="Pfam" id="PF02518">
    <property type="entry name" value="HATPase_c"/>
    <property type="match status" value="1"/>
</dbReference>
<reference evidence="14" key="2">
    <citation type="submission" date="2020-09" db="EMBL/GenBank/DDBJ databases">
        <authorList>
            <person name="Sun Q."/>
            <person name="Kim S."/>
        </authorList>
    </citation>
    <scope>NUCLEOTIDE SEQUENCE</scope>
    <source>
        <strain evidence="14">KCTC 22164</strain>
    </source>
</reference>
<sequence length="524" mass="58378">MYKKKLFIFGFLASFILLVALACAAVTAQLTRTNLKQSIVAQTLLTEHQQLSSISYRLFKQLTDELIFGKDANQAKVRNKKKQIDQSLEKIRSLELRQRQALGKVVTAGSVEDTDELASLINNIIAEFRTVAASDTASPLNQRAQLQLLLEDTIDNQFREAINAAVVRQNNVVTAINASIDTLNTTIVWFTLGLGVVSFPFIILGCFWLFNALYQPLTVIKSGTQAIAEGNYDYRIPAGFDDEFNSLTESLNQLATRLAEHENQASAYRRQLEVEVEQRTRALTEANSRLTQIDARRRQFIADVSHELRTPLTIIRGEAQVTLRQDSQPNNVYRQTLEAILEQAVHLSGLVDDLLLLARAEMSQLKLDLQQQTIGPLIAQQLHAWQRAHESRHLVTDITPDVQSLTLYVDPQRIRQVLTILLDNANKYSPSDSQITVTATLTDAHVDIVVHDEGEGISASDIEHIFERFVRLKRQGNGMGLGLAIAKTIAEAHQGELLVSSTPGVGSAFTLRLPQDRVHESTAG</sequence>
<dbReference type="SMART" id="SM00304">
    <property type="entry name" value="HAMP"/>
    <property type="match status" value="1"/>
</dbReference>
<dbReference type="Gene3D" id="6.10.340.10">
    <property type="match status" value="1"/>
</dbReference>
<dbReference type="CDD" id="cd06225">
    <property type="entry name" value="HAMP"/>
    <property type="match status" value="1"/>
</dbReference>
<dbReference type="SMART" id="SM00388">
    <property type="entry name" value="HisKA"/>
    <property type="match status" value="1"/>
</dbReference>
<accession>A0A918MXV6</accession>
<dbReference type="InterPro" id="IPR003661">
    <property type="entry name" value="HisK_dim/P_dom"/>
</dbReference>
<keyword evidence="6 14" id="KW-0418">Kinase</keyword>
<name>A0A918MXV6_9ALTE</name>
<evidence type="ECO:0000256" key="3">
    <source>
        <dbReference type="ARBA" id="ARBA00012438"/>
    </source>
</evidence>
<dbReference type="Pfam" id="PF00672">
    <property type="entry name" value="HAMP"/>
    <property type="match status" value="1"/>
</dbReference>
<dbReference type="InterPro" id="IPR004358">
    <property type="entry name" value="Sig_transdc_His_kin-like_C"/>
</dbReference>
<keyword evidence="11" id="KW-0732">Signal</keyword>
<keyword evidence="7" id="KW-0902">Two-component regulatory system</keyword>
<dbReference type="InterPro" id="IPR003594">
    <property type="entry name" value="HATPase_dom"/>
</dbReference>
<comment type="catalytic activity">
    <reaction evidence="1">
        <text>ATP + protein L-histidine = ADP + protein N-phospho-L-histidine.</text>
        <dbReference type="EC" id="2.7.13.3"/>
    </reaction>
</comment>
<dbReference type="GO" id="GO:0005886">
    <property type="term" value="C:plasma membrane"/>
    <property type="evidence" value="ECO:0007669"/>
    <property type="project" value="UniProtKB-ARBA"/>
</dbReference>
<dbReference type="SUPFAM" id="SSF55874">
    <property type="entry name" value="ATPase domain of HSP90 chaperone/DNA topoisomerase II/histidine kinase"/>
    <property type="match status" value="1"/>
</dbReference>
<dbReference type="EMBL" id="BMXP01000003">
    <property type="protein sequence ID" value="GGW82816.1"/>
    <property type="molecule type" value="Genomic_DNA"/>
</dbReference>
<dbReference type="InterPro" id="IPR036097">
    <property type="entry name" value="HisK_dim/P_sf"/>
</dbReference>